<dbReference type="Proteomes" id="UP001063166">
    <property type="component" value="Unassembled WGS sequence"/>
</dbReference>
<name>A0A9P3PZP3_LYOSH</name>
<protein>
    <submittedName>
        <fullName evidence="1">Uncharacterized protein</fullName>
    </submittedName>
</protein>
<dbReference type="EMBL" id="BRPK01000017">
    <property type="protein sequence ID" value="GLB44554.1"/>
    <property type="molecule type" value="Genomic_DNA"/>
</dbReference>
<accession>A0A9P3PZP3</accession>
<sequence>MTYVDHMHTMRRGRDSCRCLVVYHDGRIRIRCGGLARQWFAAIHIPKLSFHLPAAVRSDATLCELQAFLDRGTSVSLLSIIKSVHLLEIFNDTRELTARAAHDMATPLAPTTSPISFSADNVSAIARSFSSAALSTASPPLSHFGMLAVLSHPASAQNISAVNVPSLNLVKDPVAFVIPPVREKATLNGNLVTDHLESHSIGTHVVAFLLTAVFTFVLCWTLEGDTKGDVDSALSKSPRTIYRLSLKLLPSTGSNHHRHRCRKYGCVEQKGCRP</sequence>
<reference evidence="1" key="1">
    <citation type="submission" date="2022-07" db="EMBL/GenBank/DDBJ databases">
        <title>The genome of Lyophyllum shimeji provides insight into the initial evolution of ectomycorrhizal fungal genome.</title>
        <authorList>
            <person name="Kobayashi Y."/>
            <person name="Shibata T."/>
            <person name="Hirakawa H."/>
            <person name="Shigenobu S."/>
            <person name="Nishiyama T."/>
            <person name="Yamada A."/>
            <person name="Hasebe M."/>
            <person name="Kawaguchi M."/>
        </authorList>
    </citation>
    <scope>NUCLEOTIDE SEQUENCE</scope>
    <source>
        <strain evidence="1">AT787</strain>
    </source>
</reference>
<comment type="caution">
    <text evidence="1">The sequence shown here is derived from an EMBL/GenBank/DDBJ whole genome shotgun (WGS) entry which is preliminary data.</text>
</comment>
<evidence type="ECO:0000313" key="2">
    <source>
        <dbReference type="Proteomes" id="UP001063166"/>
    </source>
</evidence>
<keyword evidence="2" id="KW-1185">Reference proteome</keyword>
<dbReference type="AlphaFoldDB" id="A0A9P3PZP3"/>
<evidence type="ECO:0000313" key="1">
    <source>
        <dbReference type="EMBL" id="GLB44554.1"/>
    </source>
</evidence>
<organism evidence="1 2">
    <name type="scientific">Lyophyllum shimeji</name>
    <name type="common">Hon-shimeji</name>
    <name type="synonym">Tricholoma shimeji</name>
    <dbReference type="NCBI Taxonomy" id="47721"/>
    <lineage>
        <taxon>Eukaryota</taxon>
        <taxon>Fungi</taxon>
        <taxon>Dikarya</taxon>
        <taxon>Basidiomycota</taxon>
        <taxon>Agaricomycotina</taxon>
        <taxon>Agaricomycetes</taxon>
        <taxon>Agaricomycetidae</taxon>
        <taxon>Agaricales</taxon>
        <taxon>Tricholomatineae</taxon>
        <taxon>Lyophyllaceae</taxon>
        <taxon>Lyophyllum</taxon>
    </lineage>
</organism>
<proteinExistence type="predicted"/>
<gene>
    <name evidence="1" type="ORF">LshimejAT787_1701810</name>
</gene>